<dbReference type="EMBL" id="JACAZI010000001">
    <property type="protein sequence ID" value="KAF7371598.1"/>
    <property type="molecule type" value="Genomic_DNA"/>
</dbReference>
<proteinExistence type="predicted"/>
<organism evidence="2 3">
    <name type="scientific">Mycena venus</name>
    <dbReference type="NCBI Taxonomy" id="2733690"/>
    <lineage>
        <taxon>Eukaryota</taxon>
        <taxon>Fungi</taxon>
        <taxon>Dikarya</taxon>
        <taxon>Basidiomycota</taxon>
        <taxon>Agaricomycotina</taxon>
        <taxon>Agaricomycetes</taxon>
        <taxon>Agaricomycetidae</taxon>
        <taxon>Agaricales</taxon>
        <taxon>Marasmiineae</taxon>
        <taxon>Mycenaceae</taxon>
        <taxon>Mycena</taxon>
    </lineage>
</organism>
<dbReference type="OrthoDB" id="2624269at2759"/>
<feature type="region of interest" description="Disordered" evidence="1">
    <location>
        <begin position="68"/>
        <end position="90"/>
    </location>
</feature>
<feature type="region of interest" description="Disordered" evidence="1">
    <location>
        <begin position="494"/>
        <end position="547"/>
    </location>
</feature>
<feature type="compositionally biased region" description="Low complexity" evidence="1">
    <location>
        <begin position="505"/>
        <end position="516"/>
    </location>
</feature>
<protein>
    <submittedName>
        <fullName evidence="2">Uncharacterized protein</fullName>
    </submittedName>
</protein>
<dbReference type="AlphaFoldDB" id="A0A8H6Z2V2"/>
<accession>A0A8H6Z2V2</accession>
<keyword evidence="3" id="KW-1185">Reference proteome</keyword>
<evidence type="ECO:0000313" key="3">
    <source>
        <dbReference type="Proteomes" id="UP000620124"/>
    </source>
</evidence>
<evidence type="ECO:0000256" key="1">
    <source>
        <dbReference type="SAM" id="MobiDB-lite"/>
    </source>
</evidence>
<feature type="compositionally biased region" description="Acidic residues" evidence="1">
    <location>
        <begin position="537"/>
        <end position="547"/>
    </location>
</feature>
<dbReference type="Proteomes" id="UP000620124">
    <property type="component" value="Unassembled WGS sequence"/>
</dbReference>
<comment type="caution">
    <text evidence="2">The sequence shown here is derived from an EMBL/GenBank/DDBJ whole genome shotgun (WGS) entry which is preliminary data.</text>
</comment>
<gene>
    <name evidence="2" type="ORF">MVEN_00015200</name>
</gene>
<reference evidence="2" key="1">
    <citation type="submission" date="2020-05" db="EMBL/GenBank/DDBJ databases">
        <title>Mycena genomes resolve the evolution of fungal bioluminescence.</title>
        <authorList>
            <person name="Tsai I.J."/>
        </authorList>
    </citation>
    <scope>NUCLEOTIDE SEQUENCE</scope>
    <source>
        <strain evidence="2">CCC161011</strain>
    </source>
</reference>
<name>A0A8H6Z2V2_9AGAR</name>
<evidence type="ECO:0000313" key="2">
    <source>
        <dbReference type="EMBL" id="KAF7371598.1"/>
    </source>
</evidence>
<sequence length="547" mass="62236">MHWKLYAAIGRFLPLDGLRALYKFALHYQQLSDAAAYGIKVFYGTDRQPWKRTAEKFGYTKYSRHNGTGCSGRRKNDGRPPDTGKALIGPKRQREPAGEYEKFYRWKDNSCRLDSSLTIISVAVARDYSQAWKLFFPISPQTISSAISARWYTLASTRLNWLVMRLVDRDGFRFNTMFGWLCRITDYSYHLPNYLRLRKNGPPQLNPVLERACCYFRMVSVKLKFCTGSSDDHWQLSQINQRKDCQLNSTLCEKYGGDMRKWFQDLIRVTKSEPLAGCWHTREGVRLCDGSASEQEVILNLPVVLIIEMGDTGSFGWNIPAILSPYASNPPASVAGVKYSIVGHIYSSIKAKHFIVRYLTIAASKKKVFDYDGMKHEGHSIRDSTTSTRGTLTGPSQSIQGVPAGYLLYVLVYHLDGGETAQQFFRKEQLAQAEKLGLRFEFNPSSKTGLYSACEFRRRDVVRIPDDDRFWLVMPTATTVDYILDSRTRSPKKAVRHWHAPMARSSGNNTSDSSSTEDLKLRSSEINQPEVISILSDGEEANDDEIT</sequence>